<proteinExistence type="predicted"/>
<sequence>MTILPQEVDSKAVLDERDSASSSSMESEGDGGEESADGAVVPLDVMYAMTHIIQKQDDEISRLHRLQETAREEEMLRRRELLRERVASVRHLLAGTKEPIGEEGCRPNAVSISIEPSNPDSELSPAPVTKLREHLPWHTRLWHSVYNNIRFLVVTAAYTTGANIQATHAPNEYYHRKSYSTLRNVLNPSSM</sequence>
<keyword evidence="3" id="KW-1185">Reference proteome</keyword>
<dbReference type="EMBL" id="MKGL01000257">
    <property type="protein sequence ID" value="RNF01828.1"/>
    <property type="molecule type" value="Genomic_DNA"/>
</dbReference>
<comment type="caution">
    <text evidence="2">The sequence shown here is derived from an EMBL/GenBank/DDBJ whole genome shotgun (WGS) entry which is preliminary data.</text>
</comment>
<evidence type="ECO:0000313" key="2">
    <source>
        <dbReference type="EMBL" id="RNF01828.1"/>
    </source>
</evidence>
<evidence type="ECO:0000313" key="3">
    <source>
        <dbReference type="Proteomes" id="UP000283634"/>
    </source>
</evidence>
<evidence type="ECO:0000256" key="1">
    <source>
        <dbReference type="SAM" id="MobiDB-lite"/>
    </source>
</evidence>
<dbReference type="AlphaFoldDB" id="A0A422N8L5"/>
<dbReference type="OrthoDB" id="253010at2759"/>
<name>A0A422N8L5_TRYRA</name>
<feature type="compositionally biased region" description="Acidic residues" evidence="1">
    <location>
        <begin position="27"/>
        <end position="36"/>
    </location>
</feature>
<dbReference type="GeneID" id="40330696"/>
<accession>A0A422N8L5</accession>
<organism evidence="2 3">
    <name type="scientific">Trypanosoma rangeli</name>
    <dbReference type="NCBI Taxonomy" id="5698"/>
    <lineage>
        <taxon>Eukaryota</taxon>
        <taxon>Discoba</taxon>
        <taxon>Euglenozoa</taxon>
        <taxon>Kinetoplastea</taxon>
        <taxon>Metakinetoplastina</taxon>
        <taxon>Trypanosomatida</taxon>
        <taxon>Trypanosomatidae</taxon>
        <taxon>Trypanosoma</taxon>
        <taxon>Herpetosoma</taxon>
    </lineage>
</organism>
<feature type="compositionally biased region" description="Basic and acidic residues" evidence="1">
    <location>
        <begin position="8"/>
        <end position="19"/>
    </location>
</feature>
<dbReference type="RefSeq" id="XP_029236558.1">
    <property type="nucleotide sequence ID" value="XM_029383593.1"/>
</dbReference>
<feature type="region of interest" description="Disordered" evidence="1">
    <location>
        <begin position="1"/>
        <end position="37"/>
    </location>
</feature>
<dbReference type="OMA" id="QATHAPN"/>
<reference evidence="2 3" key="1">
    <citation type="journal article" date="2018" name="BMC Genomics">
        <title>Genomic comparison of Trypanosoma conorhini and Trypanosoma rangeli to Trypanosoma cruzi strains of high and low virulence.</title>
        <authorList>
            <person name="Bradwell K.R."/>
            <person name="Koparde V.N."/>
            <person name="Matveyev A.V."/>
            <person name="Serrano M.G."/>
            <person name="Alves J.M."/>
            <person name="Parikh H."/>
            <person name="Huang B."/>
            <person name="Lee V."/>
            <person name="Espinosa-Alvarez O."/>
            <person name="Ortiz P.A."/>
            <person name="Costa-Martins A.G."/>
            <person name="Teixeira M.M."/>
            <person name="Buck G.A."/>
        </authorList>
    </citation>
    <scope>NUCLEOTIDE SEQUENCE [LARGE SCALE GENOMIC DNA]</scope>
    <source>
        <strain evidence="2 3">AM80</strain>
    </source>
</reference>
<gene>
    <name evidence="2" type="ORF">TraAM80_06763</name>
</gene>
<protein>
    <submittedName>
        <fullName evidence="2">Uncharacterized protein</fullName>
    </submittedName>
</protein>
<dbReference type="Proteomes" id="UP000283634">
    <property type="component" value="Unassembled WGS sequence"/>
</dbReference>